<feature type="domain" description="Histidine kinase" evidence="9">
    <location>
        <begin position="169"/>
        <end position="383"/>
    </location>
</feature>
<dbReference type="CDD" id="cd00075">
    <property type="entry name" value="HATPase"/>
    <property type="match status" value="1"/>
</dbReference>
<feature type="transmembrane region" description="Helical" evidence="8">
    <location>
        <begin position="12"/>
        <end position="34"/>
    </location>
</feature>
<organism evidence="11 12">
    <name type="scientific">Herminiimonas glaciei</name>
    <dbReference type="NCBI Taxonomy" id="523788"/>
    <lineage>
        <taxon>Bacteria</taxon>
        <taxon>Pseudomonadati</taxon>
        <taxon>Pseudomonadota</taxon>
        <taxon>Betaproteobacteria</taxon>
        <taxon>Burkholderiales</taxon>
        <taxon>Oxalobacteraceae</taxon>
        <taxon>Herminiimonas</taxon>
    </lineage>
</organism>
<evidence type="ECO:0000313" key="12">
    <source>
        <dbReference type="Proteomes" id="UP001596542"/>
    </source>
</evidence>
<keyword evidence="4" id="KW-0597">Phosphoprotein</keyword>
<keyword evidence="8" id="KW-0812">Transmembrane</keyword>
<keyword evidence="11" id="KW-0547">Nucleotide-binding</keyword>
<protein>
    <recommendedName>
        <fullName evidence="3">histidine kinase</fullName>
        <ecNumber evidence="3">2.7.13.3</ecNumber>
    </recommendedName>
</protein>
<comment type="catalytic activity">
    <reaction evidence="1">
        <text>ATP + protein L-histidine = ADP + protein N-phospho-L-histidine.</text>
        <dbReference type="EC" id="2.7.13.3"/>
    </reaction>
</comment>
<evidence type="ECO:0000256" key="6">
    <source>
        <dbReference type="ARBA" id="ARBA00022777"/>
    </source>
</evidence>
<feature type="transmembrane region" description="Helical" evidence="8">
    <location>
        <begin position="85"/>
        <end position="105"/>
    </location>
</feature>
<evidence type="ECO:0000259" key="10">
    <source>
        <dbReference type="PROSITE" id="PS50885"/>
    </source>
</evidence>
<evidence type="ECO:0000259" key="9">
    <source>
        <dbReference type="PROSITE" id="PS50109"/>
    </source>
</evidence>
<evidence type="ECO:0000256" key="8">
    <source>
        <dbReference type="SAM" id="Phobius"/>
    </source>
</evidence>
<dbReference type="Pfam" id="PF00672">
    <property type="entry name" value="HAMP"/>
    <property type="match status" value="1"/>
</dbReference>
<comment type="subcellular location">
    <subcellularLocation>
        <location evidence="2">Membrane</location>
    </subcellularLocation>
</comment>
<dbReference type="Pfam" id="PF02518">
    <property type="entry name" value="HATPase_c"/>
    <property type="match status" value="1"/>
</dbReference>
<dbReference type="InterPro" id="IPR003594">
    <property type="entry name" value="HATPase_dom"/>
</dbReference>
<evidence type="ECO:0000256" key="1">
    <source>
        <dbReference type="ARBA" id="ARBA00000085"/>
    </source>
</evidence>
<dbReference type="SMART" id="SM00388">
    <property type="entry name" value="HisKA"/>
    <property type="match status" value="1"/>
</dbReference>
<dbReference type="Gene3D" id="6.10.340.10">
    <property type="match status" value="1"/>
</dbReference>
<keyword evidence="8" id="KW-0472">Membrane</keyword>
<dbReference type="PROSITE" id="PS50885">
    <property type="entry name" value="HAMP"/>
    <property type="match status" value="1"/>
</dbReference>
<dbReference type="SUPFAM" id="SSF55874">
    <property type="entry name" value="ATPase domain of HSP90 chaperone/DNA topoisomerase II/histidine kinase"/>
    <property type="match status" value="1"/>
</dbReference>
<evidence type="ECO:0000256" key="4">
    <source>
        <dbReference type="ARBA" id="ARBA00022553"/>
    </source>
</evidence>
<dbReference type="PANTHER" id="PTHR43711:SF1">
    <property type="entry name" value="HISTIDINE KINASE 1"/>
    <property type="match status" value="1"/>
</dbReference>
<dbReference type="InterPro" id="IPR005467">
    <property type="entry name" value="His_kinase_dom"/>
</dbReference>
<proteinExistence type="predicted"/>
<reference evidence="12" key="1">
    <citation type="journal article" date="2019" name="Int. J. Syst. Evol. Microbiol.">
        <title>The Global Catalogue of Microorganisms (GCM) 10K type strain sequencing project: providing services to taxonomists for standard genome sequencing and annotation.</title>
        <authorList>
            <consortium name="The Broad Institute Genomics Platform"/>
            <consortium name="The Broad Institute Genome Sequencing Center for Infectious Disease"/>
            <person name="Wu L."/>
            <person name="Ma J."/>
        </authorList>
    </citation>
    <scope>NUCLEOTIDE SEQUENCE [LARGE SCALE GENOMIC DNA]</scope>
    <source>
        <strain evidence="12">KACC 12508</strain>
    </source>
</reference>
<sequence>MARFLDRIWIRFGLGIAATVLVTMGVMALTSFVYGKIEFERFHASLPETVRVEFDLLNARDLDDSPRAIEIYKQYWQGNDWDTDIYAVIIDLLVCLPFGLVAGLWTSRMVTQPVQSIAEAAHRVALGDFSVRAHARVSGGEMGSLVNDFNHMTDALETLERERKSTMAAISHELRTPLAVLQARLHAICDGVIPAEPKEFSRLLEQVRHLTRLVEDLHTLSVADAGRLSLHRKELDLVVLTKDVLDKYASRLIAHGMQAELTLHGDIPHIHADQDRMHQMLNNLIENALQYAQSGGWLGIELQQENDYVVLSVSDAGEGLPEDSHGEVFKRFQRLDPSRNRATGGSGLGLSIVRTLVELQGGHIAIDKAERGGARFIIKLPIL</sequence>
<dbReference type="SMART" id="SM00304">
    <property type="entry name" value="HAMP"/>
    <property type="match status" value="1"/>
</dbReference>
<dbReference type="PRINTS" id="PR00344">
    <property type="entry name" value="BCTRLSENSOR"/>
</dbReference>
<dbReference type="Pfam" id="PF00512">
    <property type="entry name" value="HisKA"/>
    <property type="match status" value="1"/>
</dbReference>
<dbReference type="CDD" id="cd00082">
    <property type="entry name" value="HisKA"/>
    <property type="match status" value="1"/>
</dbReference>
<dbReference type="InterPro" id="IPR050736">
    <property type="entry name" value="Sensor_HK_Regulatory"/>
</dbReference>
<dbReference type="Gene3D" id="3.30.565.10">
    <property type="entry name" value="Histidine kinase-like ATPase, C-terminal domain"/>
    <property type="match status" value="1"/>
</dbReference>
<accession>A0ABW2I9U0</accession>
<dbReference type="RefSeq" id="WP_382271100.1">
    <property type="nucleotide sequence ID" value="NZ_JBHTBU010000001.1"/>
</dbReference>
<dbReference type="SMART" id="SM00387">
    <property type="entry name" value="HATPase_c"/>
    <property type="match status" value="1"/>
</dbReference>
<dbReference type="InterPro" id="IPR036890">
    <property type="entry name" value="HATPase_C_sf"/>
</dbReference>
<name>A0ABW2I9U0_9BURK</name>
<dbReference type="GO" id="GO:0005524">
    <property type="term" value="F:ATP binding"/>
    <property type="evidence" value="ECO:0007669"/>
    <property type="project" value="UniProtKB-KW"/>
</dbReference>
<evidence type="ECO:0000256" key="7">
    <source>
        <dbReference type="ARBA" id="ARBA00023012"/>
    </source>
</evidence>
<dbReference type="InterPro" id="IPR003660">
    <property type="entry name" value="HAMP_dom"/>
</dbReference>
<keyword evidence="8" id="KW-1133">Transmembrane helix</keyword>
<dbReference type="InterPro" id="IPR036097">
    <property type="entry name" value="HisK_dim/P_sf"/>
</dbReference>
<evidence type="ECO:0000256" key="3">
    <source>
        <dbReference type="ARBA" id="ARBA00012438"/>
    </source>
</evidence>
<keyword evidence="6" id="KW-0418">Kinase</keyword>
<gene>
    <name evidence="11" type="ORF">ACFQPC_07100</name>
</gene>
<comment type="caution">
    <text evidence="11">The sequence shown here is derived from an EMBL/GenBank/DDBJ whole genome shotgun (WGS) entry which is preliminary data.</text>
</comment>
<dbReference type="CDD" id="cd06225">
    <property type="entry name" value="HAMP"/>
    <property type="match status" value="1"/>
</dbReference>
<dbReference type="Gene3D" id="1.10.287.130">
    <property type="match status" value="1"/>
</dbReference>
<dbReference type="EMBL" id="JBHTBU010000001">
    <property type="protein sequence ID" value="MFC7287798.1"/>
    <property type="molecule type" value="Genomic_DNA"/>
</dbReference>
<dbReference type="SUPFAM" id="SSF47384">
    <property type="entry name" value="Homodimeric domain of signal transducing histidine kinase"/>
    <property type="match status" value="1"/>
</dbReference>
<dbReference type="PROSITE" id="PS50109">
    <property type="entry name" value="HIS_KIN"/>
    <property type="match status" value="1"/>
</dbReference>
<keyword evidence="12" id="KW-1185">Reference proteome</keyword>
<dbReference type="InterPro" id="IPR003661">
    <property type="entry name" value="HisK_dim/P_dom"/>
</dbReference>
<dbReference type="EC" id="2.7.13.3" evidence="3"/>
<feature type="domain" description="HAMP" evidence="10">
    <location>
        <begin position="108"/>
        <end position="161"/>
    </location>
</feature>
<evidence type="ECO:0000256" key="2">
    <source>
        <dbReference type="ARBA" id="ARBA00004370"/>
    </source>
</evidence>
<dbReference type="SUPFAM" id="SSF158472">
    <property type="entry name" value="HAMP domain-like"/>
    <property type="match status" value="1"/>
</dbReference>
<keyword evidence="11" id="KW-0067">ATP-binding</keyword>
<evidence type="ECO:0000313" key="11">
    <source>
        <dbReference type="EMBL" id="MFC7287798.1"/>
    </source>
</evidence>
<keyword evidence="7" id="KW-0902">Two-component regulatory system</keyword>
<evidence type="ECO:0000256" key="5">
    <source>
        <dbReference type="ARBA" id="ARBA00022679"/>
    </source>
</evidence>
<dbReference type="Proteomes" id="UP001596542">
    <property type="component" value="Unassembled WGS sequence"/>
</dbReference>
<keyword evidence="5" id="KW-0808">Transferase</keyword>
<dbReference type="InterPro" id="IPR004358">
    <property type="entry name" value="Sig_transdc_His_kin-like_C"/>
</dbReference>
<dbReference type="PANTHER" id="PTHR43711">
    <property type="entry name" value="TWO-COMPONENT HISTIDINE KINASE"/>
    <property type="match status" value="1"/>
</dbReference>